<organism evidence="1">
    <name type="scientific">mine drainage metagenome</name>
    <dbReference type="NCBI Taxonomy" id="410659"/>
    <lineage>
        <taxon>unclassified sequences</taxon>
        <taxon>metagenomes</taxon>
        <taxon>ecological metagenomes</taxon>
    </lineage>
</organism>
<proteinExistence type="predicted"/>
<sequence>MTKANQDSGLIVGDRFSTQGRGTTFWEIETITDIRHVGQIITFAEVGGITRMKVHVNDISTKGFHREARSE</sequence>
<reference evidence="1" key="1">
    <citation type="submission" date="2016-10" db="EMBL/GenBank/DDBJ databases">
        <title>Sequence of Gallionella enrichment culture.</title>
        <authorList>
            <person name="Poehlein A."/>
            <person name="Muehling M."/>
            <person name="Daniel R."/>
        </authorList>
    </citation>
    <scope>NUCLEOTIDE SEQUENCE</scope>
</reference>
<accession>A0A1J5RC00</accession>
<gene>
    <name evidence="1" type="ORF">GALL_244640</name>
</gene>
<comment type="caution">
    <text evidence="1">The sequence shown here is derived from an EMBL/GenBank/DDBJ whole genome shotgun (WGS) entry which is preliminary data.</text>
</comment>
<dbReference type="AlphaFoldDB" id="A0A1J5RC00"/>
<name>A0A1J5RC00_9ZZZZ</name>
<evidence type="ECO:0000313" key="1">
    <source>
        <dbReference type="EMBL" id="OIQ93616.1"/>
    </source>
</evidence>
<protein>
    <submittedName>
        <fullName evidence="1">Uncharacterized protein</fullName>
    </submittedName>
</protein>
<dbReference type="EMBL" id="MLJW01000204">
    <property type="protein sequence ID" value="OIQ93616.1"/>
    <property type="molecule type" value="Genomic_DNA"/>
</dbReference>